<keyword evidence="4" id="KW-0732">Signal</keyword>
<keyword evidence="3 4" id="KW-0964">Secreted</keyword>
<evidence type="ECO:0000313" key="5">
    <source>
        <dbReference type="EMBL" id="OWM75379.1"/>
    </source>
</evidence>
<evidence type="ECO:0000256" key="4">
    <source>
        <dbReference type="RuleBase" id="RU363099"/>
    </source>
</evidence>
<dbReference type="Proteomes" id="UP000197138">
    <property type="component" value="Unassembled WGS sequence"/>
</dbReference>
<organism evidence="5 6">
    <name type="scientific">Punica granatum</name>
    <name type="common">Pomegranate</name>
    <dbReference type="NCBI Taxonomy" id="22663"/>
    <lineage>
        <taxon>Eukaryota</taxon>
        <taxon>Viridiplantae</taxon>
        <taxon>Streptophyta</taxon>
        <taxon>Embryophyta</taxon>
        <taxon>Tracheophyta</taxon>
        <taxon>Spermatophyta</taxon>
        <taxon>Magnoliopsida</taxon>
        <taxon>eudicotyledons</taxon>
        <taxon>Gunneridae</taxon>
        <taxon>Pentapetalae</taxon>
        <taxon>rosids</taxon>
        <taxon>malvids</taxon>
        <taxon>Myrtales</taxon>
        <taxon>Lythraceae</taxon>
        <taxon>Punica</taxon>
    </lineage>
</organism>
<feature type="signal peptide" evidence="4">
    <location>
        <begin position="1"/>
        <end position="23"/>
    </location>
</feature>
<reference evidence="6" key="1">
    <citation type="journal article" date="2017" name="Plant J.">
        <title>The pomegranate (Punica granatum L.) genome and the genomics of punicalagin biosynthesis.</title>
        <authorList>
            <person name="Qin G."/>
            <person name="Xu C."/>
            <person name="Ming R."/>
            <person name="Tang H."/>
            <person name="Guyot R."/>
            <person name="Kramer E.M."/>
            <person name="Hu Y."/>
            <person name="Yi X."/>
            <person name="Qi Y."/>
            <person name="Xu X."/>
            <person name="Gao Z."/>
            <person name="Pan H."/>
            <person name="Jian J."/>
            <person name="Tian Y."/>
            <person name="Yue Z."/>
            <person name="Xu Y."/>
        </authorList>
    </citation>
    <scope>NUCLEOTIDE SEQUENCE [LARGE SCALE GENOMIC DNA]</scope>
    <source>
        <strain evidence="6">cv. Dabenzi</strain>
    </source>
</reference>
<proteinExistence type="inferred from homology"/>
<comment type="function">
    <text evidence="4">Dirigent proteins impart stereoselectivity on the phenoxy radical-coupling reaction, yielding optically active lignans from two molecules of coniferyl alcohol in the biosynthesis of lignans, flavonolignans, and alkaloids and thus plays a central role in plant secondary metabolism.</text>
</comment>
<dbReference type="AlphaFoldDB" id="A0A218WS91"/>
<reference evidence="7" key="3">
    <citation type="journal article" date="2020" name="Plant Biotechnol. J.">
        <title>The pomegranate (Punica granatum L.) draft genome dissects genetic divergence between soft- and hard-seeded cultivars.</title>
        <authorList>
            <person name="Luo X."/>
            <person name="Li H."/>
            <person name="Wu Z."/>
            <person name="Yao W."/>
            <person name="Zhao P."/>
            <person name="Cao D."/>
            <person name="Yu H."/>
            <person name="Li K."/>
            <person name="Poudel K."/>
            <person name="Zhao D."/>
            <person name="Zhang F."/>
            <person name="Xia X."/>
            <person name="Chen L."/>
            <person name="Wang Q."/>
            <person name="Jing D."/>
            <person name="Cao S."/>
        </authorList>
    </citation>
    <scope>NUCLEOTIDE SEQUENCE [LARGE SCALE GENOMIC DNA]</scope>
</reference>
<name>A0A218WS91_PUNGR</name>
<comment type="subcellular location">
    <subcellularLocation>
        <location evidence="4">Secreted</location>
        <location evidence="4">Extracellular space</location>
        <location evidence="4">Apoplast</location>
    </subcellularLocation>
</comment>
<dbReference type="Proteomes" id="UP000515151">
    <property type="component" value="Chromosome 2"/>
</dbReference>
<dbReference type="GO" id="GO:0048046">
    <property type="term" value="C:apoplast"/>
    <property type="evidence" value="ECO:0007669"/>
    <property type="project" value="UniProtKB-SubCell"/>
</dbReference>
<evidence type="ECO:0000313" key="6">
    <source>
        <dbReference type="Proteomes" id="UP000197138"/>
    </source>
</evidence>
<dbReference type="PANTHER" id="PTHR21495">
    <property type="entry name" value="NUCLEOPORIN-RELATED"/>
    <property type="match status" value="1"/>
</dbReference>
<evidence type="ECO:0000256" key="1">
    <source>
        <dbReference type="ARBA" id="ARBA00010746"/>
    </source>
</evidence>
<dbReference type="Gene3D" id="2.40.480.10">
    <property type="entry name" value="Allene oxide cyclase-like"/>
    <property type="match status" value="1"/>
</dbReference>
<evidence type="ECO:0000256" key="3">
    <source>
        <dbReference type="ARBA" id="ARBA00022525"/>
    </source>
</evidence>
<dbReference type="OrthoDB" id="1925209at2759"/>
<dbReference type="GeneID" id="116194512"/>
<evidence type="ECO:0000256" key="2">
    <source>
        <dbReference type="ARBA" id="ARBA00011738"/>
    </source>
</evidence>
<comment type="similarity">
    <text evidence="1 4">Belongs to the plant dirigent protein family.</text>
</comment>
<evidence type="ECO:0000313" key="8">
    <source>
        <dbReference type="RefSeq" id="XP_031379186.1"/>
    </source>
</evidence>
<reference evidence="5" key="2">
    <citation type="submission" date="2017-06" db="EMBL/GenBank/DDBJ databases">
        <title>The pomegranate genome and the genomics of punicalagin biosynthesis.</title>
        <authorList>
            <person name="Xu C."/>
        </authorList>
    </citation>
    <scope>NUCLEOTIDE SEQUENCE [LARGE SCALE GENOMIC DNA]</scope>
    <source>
        <tissue evidence="5">Fresh leaf</tissue>
    </source>
</reference>
<dbReference type="InterPro" id="IPR004265">
    <property type="entry name" value="Dirigent"/>
</dbReference>
<keyword evidence="4" id="KW-0052">Apoplast</keyword>
<accession>A0A218WS91</accession>
<dbReference type="Pfam" id="PF03018">
    <property type="entry name" value="Dirigent"/>
    <property type="match status" value="1"/>
</dbReference>
<dbReference type="RefSeq" id="XP_031379186.1">
    <property type="nucleotide sequence ID" value="XM_031523326.1"/>
</dbReference>
<dbReference type="GO" id="GO:0009699">
    <property type="term" value="P:phenylpropanoid biosynthetic process"/>
    <property type="evidence" value="ECO:0007669"/>
    <property type="project" value="UniProtKB-ARBA"/>
</dbReference>
<dbReference type="InterPro" id="IPR044859">
    <property type="entry name" value="Allene_oxi_cyc_Dirigent"/>
</dbReference>
<sequence length="179" mass="19865">MASNALLKLSLLILLAIIFLASSEPMLDRKMKETKLVFYMDDWGTGADATAFMVGGIPKKQWGVLQFGTVYATDDKLTESYDRNSTEVGRAQGLYVNSALDGSDLHLVMSLVFTSGEFNGSTLEIQGADRFYLKYREVSVVSGTGKFRLARGYIVLETVFIDIKNSNAIIRCNVTVYHH</sequence>
<dbReference type="EMBL" id="MTKT01003240">
    <property type="protein sequence ID" value="OWM75379.1"/>
    <property type="molecule type" value="Genomic_DNA"/>
</dbReference>
<evidence type="ECO:0000313" key="7">
    <source>
        <dbReference type="Proteomes" id="UP000515151"/>
    </source>
</evidence>
<comment type="subunit">
    <text evidence="2 4">Homodimer.</text>
</comment>
<reference evidence="8" key="4">
    <citation type="submission" date="2025-04" db="UniProtKB">
        <authorList>
            <consortium name="RefSeq"/>
        </authorList>
    </citation>
    <scope>IDENTIFICATION</scope>
    <source>
        <tissue evidence="8">Leaf</tissue>
    </source>
</reference>
<gene>
    <name evidence="8" type="primary">LOC116194512</name>
    <name evidence="5" type="ORF">CDL15_Pgr021543</name>
</gene>
<protein>
    <recommendedName>
        <fullName evidence="4">Dirigent protein</fullName>
    </recommendedName>
</protein>
<keyword evidence="7" id="KW-1185">Reference proteome</keyword>
<feature type="chain" id="PRO_5044514690" description="Dirigent protein" evidence="4">
    <location>
        <begin position="24"/>
        <end position="179"/>
    </location>
</feature>